<feature type="region of interest" description="Disordered" evidence="1">
    <location>
        <begin position="89"/>
        <end position="110"/>
    </location>
</feature>
<evidence type="ECO:0000256" key="1">
    <source>
        <dbReference type="SAM" id="MobiDB-lite"/>
    </source>
</evidence>
<accession>A0A811UYC3</accession>
<reference evidence="2" key="1">
    <citation type="submission" date="2020-11" db="EMBL/GenBank/DDBJ databases">
        <authorList>
            <person name="Whitehead M."/>
        </authorList>
    </citation>
    <scope>NUCLEOTIDE SEQUENCE</scope>
    <source>
        <strain evidence="2">EGII</strain>
    </source>
</reference>
<evidence type="ECO:0000313" key="2">
    <source>
        <dbReference type="EMBL" id="CAD7002667.1"/>
    </source>
</evidence>
<organism evidence="2 3">
    <name type="scientific">Ceratitis capitata</name>
    <name type="common">Mediterranean fruit fly</name>
    <name type="synonym">Tephritis capitata</name>
    <dbReference type="NCBI Taxonomy" id="7213"/>
    <lineage>
        <taxon>Eukaryota</taxon>
        <taxon>Metazoa</taxon>
        <taxon>Ecdysozoa</taxon>
        <taxon>Arthropoda</taxon>
        <taxon>Hexapoda</taxon>
        <taxon>Insecta</taxon>
        <taxon>Pterygota</taxon>
        <taxon>Neoptera</taxon>
        <taxon>Endopterygota</taxon>
        <taxon>Diptera</taxon>
        <taxon>Brachycera</taxon>
        <taxon>Muscomorpha</taxon>
        <taxon>Tephritoidea</taxon>
        <taxon>Tephritidae</taxon>
        <taxon>Ceratitis</taxon>
        <taxon>Ceratitis</taxon>
    </lineage>
</organism>
<gene>
    <name evidence="2" type="ORF">CCAP1982_LOCUS11150</name>
</gene>
<dbReference type="EMBL" id="CAJHJT010000034">
    <property type="protein sequence ID" value="CAD7002667.1"/>
    <property type="molecule type" value="Genomic_DNA"/>
</dbReference>
<dbReference type="AlphaFoldDB" id="A0A811UYC3"/>
<feature type="compositionally biased region" description="Basic residues" evidence="1">
    <location>
        <begin position="99"/>
        <end position="110"/>
    </location>
</feature>
<proteinExistence type="predicted"/>
<comment type="caution">
    <text evidence="2">The sequence shown here is derived from an EMBL/GenBank/DDBJ whole genome shotgun (WGS) entry which is preliminary data.</text>
</comment>
<dbReference type="Proteomes" id="UP000606786">
    <property type="component" value="Unassembled WGS sequence"/>
</dbReference>
<sequence>MPGIIKRHIGTPPPLPHSLSRSESHSFRSTIIGSASFANDARTSHERRIEFPQLKRQREHDSQLPIATFRQYLLLWASHFSCHSAVEEPAPIATSSRRPPQRKHQRNSAQ</sequence>
<keyword evidence="3" id="KW-1185">Reference proteome</keyword>
<protein>
    <submittedName>
        <fullName evidence="2">(Mediterranean fruit fly) hypothetical protein</fullName>
    </submittedName>
</protein>
<evidence type="ECO:0000313" key="3">
    <source>
        <dbReference type="Proteomes" id="UP000606786"/>
    </source>
</evidence>
<name>A0A811UYC3_CERCA</name>
<feature type="region of interest" description="Disordered" evidence="1">
    <location>
        <begin position="1"/>
        <end position="24"/>
    </location>
</feature>